<evidence type="ECO:0000313" key="2">
    <source>
        <dbReference type="Proteomes" id="UP000006696"/>
    </source>
</evidence>
<name>A5HL33_9CAUD</name>
<dbReference type="GeneID" id="5220443"/>
<reference evidence="1 2" key="1">
    <citation type="journal article" date="2008" name="Microb. Ecol.">
        <title>Genomic analysis of freshwater cyanophage Pf-WMP3 Infecting cyanobacterium Phormidium foveolarum: the conserved elements for a phage.</title>
        <authorList>
            <person name="Liu X."/>
            <person name="Kong S."/>
            <person name="Shi M."/>
            <person name="Fu L."/>
            <person name="Gao Y."/>
            <person name="An C."/>
        </authorList>
    </citation>
    <scope>NUCLEOTIDE SEQUENCE [LARGE SCALE GENOMIC DNA]</scope>
</reference>
<gene>
    <name evidence="1" type="ORF">PfWMP3_19</name>
</gene>
<dbReference type="Proteomes" id="UP000006696">
    <property type="component" value="Segment"/>
</dbReference>
<organism evidence="1 2">
    <name type="scientific">Phormidium phage Pf-WMP3</name>
    <dbReference type="NCBI Taxonomy" id="2914005"/>
    <lineage>
        <taxon>Viruses</taxon>
        <taxon>Duplodnaviria</taxon>
        <taxon>Heunggongvirae</taxon>
        <taxon>Uroviricota</taxon>
        <taxon>Caudoviricetes</taxon>
        <taxon>Saffermanviridae</taxon>
        <taxon>Wumptrevirus</taxon>
        <taxon>Wumptrevirus WMP3</taxon>
    </lineage>
</organism>
<dbReference type="EMBL" id="EF537008">
    <property type="protein sequence ID" value="ABQ12459.1"/>
    <property type="molecule type" value="Genomic_DNA"/>
</dbReference>
<sequence length="82" mass="9247">MKRLLTLLLVLPLCLPLVACDEDRTDETINYLTGADITETRAKNNLIRSKAKNWWNNKDKTCAPGRVPVKNKYGLTSCKQGL</sequence>
<evidence type="ECO:0000313" key="1">
    <source>
        <dbReference type="EMBL" id="ABQ12459.1"/>
    </source>
</evidence>
<keyword evidence="2" id="KW-1185">Reference proteome</keyword>
<dbReference type="RefSeq" id="YP_001285784.1">
    <property type="nucleotide sequence ID" value="NC_009551.1"/>
</dbReference>
<dbReference type="KEGG" id="vg:5220443"/>
<accession>A5HL33</accession>
<protein>
    <submittedName>
        <fullName evidence="1">PfWMP3_19</fullName>
    </submittedName>
</protein>
<proteinExistence type="predicted"/>
<dbReference type="OrthoDB" id="36462at10239"/>